<name>A0ABV5GNV2_9FLAO</name>
<gene>
    <name evidence="1" type="ORF">ACFFVF_10750</name>
</gene>
<sequence length="225" mass="26056">MNFEYFKTVEPISVVEMCKQLSHLGEKEEDSQQLLRVELFLSSGFSLNGKIIKYQESPSVQHIWLETRNQSETKSSIALINCNQIFGINIIDFDAFLRLKEERKSFRNIGLLELKRVNKKVEEEIYDVLKKNIPIMIEWETLEEKQRMIIHRIVAQIPSVFKSVLVDEMSISSFNDTIRSIKIVISDAEATRIEANAFVICVKTTIKNTIINDCKALKEKLESLL</sequence>
<dbReference type="RefSeq" id="WP_236457910.1">
    <property type="nucleotide sequence ID" value="NZ_CBCSGE010000005.1"/>
</dbReference>
<evidence type="ECO:0000313" key="1">
    <source>
        <dbReference type="EMBL" id="MFB9096996.1"/>
    </source>
</evidence>
<proteinExistence type="predicted"/>
<accession>A0ABV5GNV2</accession>
<dbReference type="Proteomes" id="UP001589607">
    <property type="component" value="Unassembled WGS sequence"/>
</dbReference>
<organism evidence="1 2">
    <name type="scientific">Flavobacterium jumunjinense</name>
    <dbReference type="NCBI Taxonomy" id="998845"/>
    <lineage>
        <taxon>Bacteria</taxon>
        <taxon>Pseudomonadati</taxon>
        <taxon>Bacteroidota</taxon>
        <taxon>Flavobacteriia</taxon>
        <taxon>Flavobacteriales</taxon>
        <taxon>Flavobacteriaceae</taxon>
        <taxon>Flavobacterium</taxon>
    </lineage>
</organism>
<reference evidence="1 2" key="1">
    <citation type="submission" date="2024-09" db="EMBL/GenBank/DDBJ databases">
        <authorList>
            <person name="Sun Q."/>
            <person name="Mori K."/>
        </authorList>
    </citation>
    <scope>NUCLEOTIDE SEQUENCE [LARGE SCALE GENOMIC DNA]</scope>
    <source>
        <strain evidence="1 2">CECT 7955</strain>
    </source>
</reference>
<evidence type="ECO:0008006" key="3">
    <source>
        <dbReference type="Google" id="ProtNLM"/>
    </source>
</evidence>
<evidence type="ECO:0000313" key="2">
    <source>
        <dbReference type="Proteomes" id="UP001589607"/>
    </source>
</evidence>
<dbReference type="EMBL" id="JBHMEY010000029">
    <property type="protein sequence ID" value="MFB9096996.1"/>
    <property type="molecule type" value="Genomic_DNA"/>
</dbReference>
<protein>
    <recommendedName>
        <fullName evidence="3">R3H domain-containing protein</fullName>
    </recommendedName>
</protein>
<keyword evidence="2" id="KW-1185">Reference proteome</keyword>
<comment type="caution">
    <text evidence="1">The sequence shown here is derived from an EMBL/GenBank/DDBJ whole genome shotgun (WGS) entry which is preliminary data.</text>
</comment>